<dbReference type="InterPro" id="IPR004338">
    <property type="entry name" value="NqrB/RnfD"/>
</dbReference>
<proteinExistence type="predicted"/>
<keyword evidence="2" id="KW-0597">Phosphoprotein</keyword>
<accession>A0A917LW18</accession>
<comment type="caution">
    <text evidence="10">The sequence shown here is derived from an EMBL/GenBank/DDBJ whole genome shotgun (WGS) entry which is preliminary data.</text>
</comment>
<dbReference type="EMBL" id="BMFR01000001">
    <property type="protein sequence ID" value="GGG60871.1"/>
    <property type="molecule type" value="Genomic_DNA"/>
</dbReference>
<keyword evidence="4" id="KW-0288">FMN</keyword>
<evidence type="ECO:0000256" key="4">
    <source>
        <dbReference type="ARBA" id="ARBA00022643"/>
    </source>
</evidence>
<organism evidence="10 11">
    <name type="scientific">Virgibacillus oceani</name>
    <dbReference type="NCBI Taxonomy" id="1479511"/>
    <lineage>
        <taxon>Bacteria</taxon>
        <taxon>Bacillati</taxon>
        <taxon>Bacillota</taxon>
        <taxon>Bacilli</taxon>
        <taxon>Bacillales</taxon>
        <taxon>Bacillaceae</taxon>
        <taxon>Virgibacillus</taxon>
    </lineage>
</organism>
<feature type="transmembrane region" description="Helical" evidence="9">
    <location>
        <begin position="210"/>
        <end position="227"/>
    </location>
</feature>
<evidence type="ECO:0000313" key="11">
    <source>
        <dbReference type="Proteomes" id="UP000622860"/>
    </source>
</evidence>
<keyword evidence="3" id="KW-0285">Flavoprotein</keyword>
<dbReference type="Proteomes" id="UP000622860">
    <property type="component" value="Unassembled WGS sequence"/>
</dbReference>
<evidence type="ECO:0000256" key="5">
    <source>
        <dbReference type="ARBA" id="ARBA00022692"/>
    </source>
</evidence>
<feature type="transmembrane region" description="Helical" evidence="9">
    <location>
        <begin position="233"/>
        <end position="250"/>
    </location>
</feature>
<gene>
    <name evidence="10" type="ORF">GCM10011398_00090</name>
</gene>
<dbReference type="PANTHER" id="PTHR30578:SF0">
    <property type="entry name" value="ION-TRANSLOCATING OXIDOREDUCTASE COMPLEX SUBUNIT D"/>
    <property type="match status" value="1"/>
</dbReference>
<dbReference type="GO" id="GO:0055085">
    <property type="term" value="P:transmembrane transport"/>
    <property type="evidence" value="ECO:0007669"/>
    <property type="project" value="InterPro"/>
</dbReference>
<dbReference type="AlphaFoldDB" id="A0A917LW18"/>
<evidence type="ECO:0000256" key="2">
    <source>
        <dbReference type="ARBA" id="ARBA00022553"/>
    </source>
</evidence>
<dbReference type="GO" id="GO:0005886">
    <property type="term" value="C:plasma membrane"/>
    <property type="evidence" value="ECO:0007669"/>
    <property type="project" value="TreeGrafter"/>
</dbReference>
<keyword evidence="11" id="KW-1185">Reference proteome</keyword>
<keyword evidence="1" id="KW-0813">Transport</keyword>
<evidence type="ECO:0000256" key="1">
    <source>
        <dbReference type="ARBA" id="ARBA00022448"/>
    </source>
</evidence>
<dbReference type="Pfam" id="PF03116">
    <property type="entry name" value="NQR2_RnfD_RnfE"/>
    <property type="match status" value="1"/>
</dbReference>
<feature type="transmembrane region" description="Helical" evidence="9">
    <location>
        <begin position="12"/>
        <end position="29"/>
    </location>
</feature>
<keyword evidence="8 9" id="KW-0472">Membrane</keyword>
<dbReference type="PANTHER" id="PTHR30578">
    <property type="entry name" value="ELECTRON TRANSPORT COMPLEX PROTEIN RNFD"/>
    <property type="match status" value="1"/>
</dbReference>
<keyword evidence="7 9" id="KW-1133">Transmembrane helix</keyword>
<sequence length="266" mass="29954">MGIIRDPRIMQIMLLSIYAIIGGGLLQFSIALWQIIATLGVCILLELGFLYWKKGTISWPYSSIITGLGILLALRAEATIPFVIAAMIAISLKHLVRYRGNHIFNPSNSGIAAVSLLLPATATDPLQWGYYIWILGLMSLGGLYLVYKVHRLPLVFSFFSGFVGIQFLRQLIWPNLWNTHFSTFMWGSLFIFTFNMITDPKTSPKETKSQIIFGITIALLAQILIHMNIHNAVFISLAIVCLGRFLWTWAGDHGLFKRKYSSINVK</sequence>
<reference evidence="10" key="1">
    <citation type="journal article" date="2014" name="Int. J. Syst. Evol. Microbiol.">
        <title>Complete genome sequence of Corynebacterium casei LMG S-19264T (=DSM 44701T), isolated from a smear-ripened cheese.</title>
        <authorList>
            <consortium name="US DOE Joint Genome Institute (JGI-PGF)"/>
            <person name="Walter F."/>
            <person name="Albersmeier A."/>
            <person name="Kalinowski J."/>
            <person name="Ruckert C."/>
        </authorList>
    </citation>
    <scope>NUCLEOTIDE SEQUENCE</scope>
    <source>
        <strain evidence="10">CGMCC 1.12754</strain>
    </source>
</reference>
<evidence type="ECO:0000256" key="7">
    <source>
        <dbReference type="ARBA" id="ARBA00022989"/>
    </source>
</evidence>
<name>A0A917LW18_9BACI</name>
<evidence type="ECO:0000256" key="3">
    <source>
        <dbReference type="ARBA" id="ARBA00022630"/>
    </source>
</evidence>
<feature type="transmembrane region" description="Helical" evidence="9">
    <location>
        <begin position="179"/>
        <end position="198"/>
    </location>
</feature>
<feature type="transmembrane region" description="Helical" evidence="9">
    <location>
        <begin position="128"/>
        <end position="147"/>
    </location>
</feature>
<evidence type="ECO:0000256" key="8">
    <source>
        <dbReference type="ARBA" id="ARBA00023136"/>
    </source>
</evidence>
<protein>
    <recommendedName>
        <fullName evidence="12">Na+-transporting NADH:ubiquinone oxidoreductase, subunit NqrB</fullName>
    </recommendedName>
</protein>
<evidence type="ECO:0008006" key="12">
    <source>
        <dbReference type="Google" id="ProtNLM"/>
    </source>
</evidence>
<evidence type="ECO:0000256" key="9">
    <source>
        <dbReference type="SAM" id="Phobius"/>
    </source>
</evidence>
<keyword evidence="5 9" id="KW-0812">Transmembrane</keyword>
<feature type="transmembrane region" description="Helical" evidence="9">
    <location>
        <begin position="154"/>
        <end position="173"/>
    </location>
</feature>
<feature type="transmembrane region" description="Helical" evidence="9">
    <location>
        <begin position="64"/>
        <end position="90"/>
    </location>
</feature>
<reference evidence="10" key="2">
    <citation type="submission" date="2020-09" db="EMBL/GenBank/DDBJ databases">
        <authorList>
            <person name="Sun Q."/>
            <person name="Zhou Y."/>
        </authorList>
    </citation>
    <scope>NUCLEOTIDE SEQUENCE</scope>
    <source>
        <strain evidence="10">CGMCC 1.12754</strain>
    </source>
</reference>
<dbReference type="RefSeq" id="WP_188453308.1">
    <property type="nucleotide sequence ID" value="NZ_BMFR01000001.1"/>
</dbReference>
<keyword evidence="6" id="KW-1278">Translocase</keyword>
<evidence type="ECO:0000313" key="10">
    <source>
        <dbReference type="EMBL" id="GGG60871.1"/>
    </source>
</evidence>
<feature type="transmembrane region" description="Helical" evidence="9">
    <location>
        <begin position="35"/>
        <end position="52"/>
    </location>
</feature>
<evidence type="ECO:0000256" key="6">
    <source>
        <dbReference type="ARBA" id="ARBA00022967"/>
    </source>
</evidence>